<reference evidence="1" key="1">
    <citation type="submission" date="2021-08" db="EMBL/GenBank/DDBJ databases">
        <title>Novel anaerobic bacterium isolated from sea squirt in East Sea, Republic of Korea.</title>
        <authorList>
            <person name="Nguyen T.H."/>
            <person name="Li Z."/>
            <person name="Lee Y.-J."/>
            <person name="Ko J."/>
            <person name="Kim S.-G."/>
        </authorList>
    </citation>
    <scope>NUCLEOTIDE SEQUENCE</scope>
    <source>
        <strain evidence="1">KCTC 25031</strain>
    </source>
</reference>
<gene>
    <name evidence="1" type="ORF">K4L44_14255</name>
</gene>
<evidence type="ECO:0000313" key="2">
    <source>
        <dbReference type="Proteomes" id="UP000826212"/>
    </source>
</evidence>
<proteinExistence type="predicted"/>
<dbReference type="Proteomes" id="UP000826212">
    <property type="component" value="Chromosome"/>
</dbReference>
<accession>A0AC61NNB6</accession>
<sequence>MGHKKKRIGILTAGGDCPGLNAAIRGIGKTAILNYDMEVLGFNAGYSGLIRKDYQVLDASKLSGILTLGGTILGTSREKPFKVDKENPIDKVALIKQNYKDLGLDCVVCLGGNGTMKTANKLQQEGLNVVGLPKTIDNDVYGTDRTFGFDSAVNIATDAIDRLHTTANSHQRAMVIEVMGHHAGWIALYAGVAGGGDVILLPEINFSMEKVCNTIRKRFEKGKPYAIVVVAEGIDKPNKTNAASYVSYCINEMTGIETRQTQLGYVQRGGSPTPMDRILATQYGAYAADLIANEDYGKMVAFHNNELIGVPLSDVGGKLSLVKPDNKLILKARNLGVSFGD</sequence>
<evidence type="ECO:0000313" key="1">
    <source>
        <dbReference type="EMBL" id="QZE13714.1"/>
    </source>
</evidence>
<name>A0AC61NNB6_9BACT</name>
<organism evidence="1 2">
    <name type="scientific">Halosquirtibacter laminarini</name>
    <dbReference type="NCBI Taxonomy" id="3374600"/>
    <lineage>
        <taxon>Bacteria</taxon>
        <taxon>Pseudomonadati</taxon>
        <taxon>Bacteroidota</taxon>
        <taxon>Bacteroidia</taxon>
        <taxon>Marinilabiliales</taxon>
        <taxon>Prolixibacteraceae</taxon>
        <taxon>Halosquirtibacter</taxon>
    </lineage>
</organism>
<dbReference type="EMBL" id="CP081303">
    <property type="protein sequence ID" value="QZE13714.1"/>
    <property type="molecule type" value="Genomic_DNA"/>
</dbReference>
<keyword evidence="2" id="KW-1185">Reference proteome</keyword>
<protein>
    <submittedName>
        <fullName evidence="1">6-phosphofructokinase</fullName>
    </submittedName>
</protein>